<evidence type="ECO:0000313" key="2">
    <source>
        <dbReference type="EMBL" id="ARS36607.1"/>
    </source>
</evidence>
<dbReference type="PANTHER" id="PTHR37694:SF1">
    <property type="entry name" value="SLR8022 PROTEIN"/>
    <property type="match status" value="1"/>
</dbReference>
<dbReference type="InterPro" id="IPR011051">
    <property type="entry name" value="RmlC_Cupin_sf"/>
</dbReference>
<feature type="domain" description="Cupin type-2" evidence="1">
    <location>
        <begin position="42"/>
        <end position="105"/>
    </location>
</feature>
<accession>A0A1X9YUN3</accession>
<dbReference type="SUPFAM" id="SSF51182">
    <property type="entry name" value="RmlC-like cupins"/>
    <property type="match status" value="1"/>
</dbReference>
<name>A0A1X9YUN3_9BACT</name>
<dbReference type="OrthoDB" id="1121052at2"/>
<dbReference type="Pfam" id="PF07883">
    <property type="entry name" value="Cupin_2"/>
    <property type="match status" value="1"/>
</dbReference>
<dbReference type="EMBL" id="CP021235">
    <property type="protein sequence ID" value="ARS36607.1"/>
    <property type="molecule type" value="Genomic_DNA"/>
</dbReference>
<reference evidence="3" key="1">
    <citation type="submission" date="2017-05" db="EMBL/GenBank/DDBJ databases">
        <authorList>
            <person name="Ray J."/>
            <person name="Price M."/>
            <person name="Deutschbauer A."/>
        </authorList>
    </citation>
    <scope>NUCLEOTIDE SEQUENCE [LARGE SCALE GENOMIC DNA]</scope>
    <source>
        <strain evidence="3">DSM 19842</strain>
    </source>
</reference>
<proteinExistence type="predicted"/>
<organism evidence="2 3">
    <name type="scientific">Pontibacter actiniarum</name>
    <dbReference type="NCBI Taxonomy" id="323450"/>
    <lineage>
        <taxon>Bacteria</taxon>
        <taxon>Pseudomonadati</taxon>
        <taxon>Bacteroidota</taxon>
        <taxon>Cytophagia</taxon>
        <taxon>Cytophagales</taxon>
        <taxon>Hymenobacteraceae</taxon>
        <taxon>Pontibacter</taxon>
    </lineage>
</organism>
<sequence>MDTDNQPLQQPLTDLCGQIAYSANSFRSQVILEHEKQKAILFAFSEGQELKEHKTSHDVLLIMLEGACEFSIYLSPQVLRAGQVIRIPAHEPHALKALTNFKMVLIK</sequence>
<dbReference type="InterPro" id="IPR014710">
    <property type="entry name" value="RmlC-like_jellyroll"/>
</dbReference>
<dbReference type="RefSeq" id="WP_025608198.1">
    <property type="nucleotide sequence ID" value="NZ_CP021235.1"/>
</dbReference>
<dbReference type="Proteomes" id="UP000266292">
    <property type="component" value="Chromosome"/>
</dbReference>
<dbReference type="KEGG" id="pact:CA264_14930"/>
<evidence type="ECO:0000259" key="1">
    <source>
        <dbReference type="Pfam" id="PF07883"/>
    </source>
</evidence>
<protein>
    <recommendedName>
        <fullName evidence="1">Cupin type-2 domain-containing protein</fullName>
    </recommendedName>
</protein>
<gene>
    <name evidence="2" type="ORF">CA264_14930</name>
</gene>
<dbReference type="STRING" id="709015.GCA_000472485_03016"/>
<evidence type="ECO:0000313" key="3">
    <source>
        <dbReference type="Proteomes" id="UP000266292"/>
    </source>
</evidence>
<dbReference type="AlphaFoldDB" id="A0A1X9YUN3"/>
<dbReference type="InterPro" id="IPR013096">
    <property type="entry name" value="Cupin_2"/>
</dbReference>
<keyword evidence="3" id="KW-1185">Reference proteome</keyword>
<dbReference type="PANTHER" id="PTHR37694">
    <property type="entry name" value="SLR8022 PROTEIN"/>
    <property type="match status" value="1"/>
</dbReference>
<dbReference type="CDD" id="cd02230">
    <property type="entry name" value="cupin_HP0902-like"/>
    <property type="match status" value="1"/>
</dbReference>
<dbReference type="Gene3D" id="2.60.120.10">
    <property type="entry name" value="Jelly Rolls"/>
    <property type="match status" value="1"/>
</dbReference>